<comment type="caution">
    <text evidence="11">The sequence shown here is derived from an EMBL/GenBank/DDBJ whole genome shotgun (WGS) entry which is preliminary data.</text>
</comment>
<evidence type="ECO:0000256" key="4">
    <source>
        <dbReference type="ARBA" id="ARBA00022741"/>
    </source>
</evidence>
<keyword evidence="3" id="KW-0808">Transferase</keyword>
<dbReference type="PANTHER" id="PTHR45637">
    <property type="entry name" value="FLIPPASE KINASE 1-RELATED"/>
    <property type="match status" value="1"/>
</dbReference>
<sequence length="277" mass="29850">MRPPINGRGTPSSPSDGPPCLSLLPAVDAISLPLQNRRLQLSPTQLAAVGTHNHRRRHPVGRTPPSRRRPVAPPLRRRPVGRRPTVVLPPRRPSPHSPAGLPRRAAVPSSHRCAGARRPTSERSRSGSTVSTSGPLILPPPRPTTSAPATPPCLGVVSLSDIRFVRRLGAGDIGSVYLAEVKGKGGGGSALVVTKVMDRKELAGRNKEGRARTEREILEAVDHPFLPRLYGVAEGDHWSCLLTEFCPGGDLHVLHQRQPHRRFSESTVTTGFILLAL</sequence>
<name>A0A6G1D257_9ORYZ</name>
<dbReference type="InterPro" id="IPR011009">
    <property type="entry name" value="Kinase-like_dom_sf"/>
</dbReference>
<dbReference type="PROSITE" id="PS50011">
    <property type="entry name" value="PROTEIN_KINASE_DOM"/>
    <property type="match status" value="1"/>
</dbReference>
<dbReference type="EMBL" id="SPHZ02000007">
    <property type="protein sequence ID" value="KAF0906509.1"/>
    <property type="molecule type" value="Genomic_DNA"/>
</dbReference>
<comment type="catalytic activity">
    <reaction evidence="8">
        <text>L-seryl-[protein] + ATP = O-phospho-L-seryl-[protein] + ADP + H(+)</text>
        <dbReference type="Rhea" id="RHEA:17989"/>
        <dbReference type="Rhea" id="RHEA-COMP:9863"/>
        <dbReference type="Rhea" id="RHEA-COMP:11604"/>
        <dbReference type="ChEBI" id="CHEBI:15378"/>
        <dbReference type="ChEBI" id="CHEBI:29999"/>
        <dbReference type="ChEBI" id="CHEBI:30616"/>
        <dbReference type="ChEBI" id="CHEBI:83421"/>
        <dbReference type="ChEBI" id="CHEBI:456216"/>
        <dbReference type="EC" id="2.7.11.1"/>
    </reaction>
</comment>
<dbReference type="InterPro" id="IPR001245">
    <property type="entry name" value="Ser-Thr/Tyr_kinase_cat_dom"/>
</dbReference>
<evidence type="ECO:0000256" key="7">
    <source>
        <dbReference type="ARBA" id="ARBA00047899"/>
    </source>
</evidence>
<feature type="domain" description="Protein kinase" evidence="10">
    <location>
        <begin position="162"/>
        <end position="277"/>
    </location>
</feature>
<protein>
    <recommendedName>
        <fullName evidence="1">non-specific serine/threonine protein kinase</fullName>
        <ecNumber evidence="1">2.7.11.1</ecNumber>
    </recommendedName>
</protein>
<dbReference type="Proteomes" id="UP000479710">
    <property type="component" value="Unassembled WGS sequence"/>
</dbReference>
<evidence type="ECO:0000256" key="3">
    <source>
        <dbReference type="ARBA" id="ARBA00022679"/>
    </source>
</evidence>
<feature type="region of interest" description="Disordered" evidence="9">
    <location>
        <begin position="1"/>
        <end position="20"/>
    </location>
</feature>
<keyword evidence="4" id="KW-0547">Nucleotide-binding</keyword>
<dbReference type="GO" id="GO:0005524">
    <property type="term" value="F:ATP binding"/>
    <property type="evidence" value="ECO:0007669"/>
    <property type="project" value="UniProtKB-KW"/>
</dbReference>
<dbReference type="Gene3D" id="3.30.200.20">
    <property type="entry name" value="Phosphorylase Kinase, domain 1"/>
    <property type="match status" value="1"/>
</dbReference>
<evidence type="ECO:0000313" key="11">
    <source>
        <dbReference type="EMBL" id="KAF0906509.1"/>
    </source>
</evidence>
<feature type="region of interest" description="Disordered" evidence="9">
    <location>
        <begin position="46"/>
        <end position="151"/>
    </location>
</feature>
<evidence type="ECO:0000256" key="8">
    <source>
        <dbReference type="ARBA" id="ARBA00048679"/>
    </source>
</evidence>
<dbReference type="InterPro" id="IPR000719">
    <property type="entry name" value="Prot_kinase_dom"/>
</dbReference>
<keyword evidence="5" id="KW-0418">Kinase</keyword>
<evidence type="ECO:0000256" key="9">
    <source>
        <dbReference type="SAM" id="MobiDB-lite"/>
    </source>
</evidence>
<organism evidence="11 12">
    <name type="scientific">Oryza meyeriana var. granulata</name>
    <dbReference type="NCBI Taxonomy" id="110450"/>
    <lineage>
        <taxon>Eukaryota</taxon>
        <taxon>Viridiplantae</taxon>
        <taxon>Streptophyta</taxon>
        <taxon>Embryophyta</taxon>
        <taxon>Tracheophyta</taxon>
        <taxon>Spermatophyta</taxon>
        <taxon>Magnoliopsida</taxon>
        <taxon>Liliopsida</taxon>
        <taxon>Poales</taxon>
        <taxon>Poaceae</taxon>
        <taxon>BOP clade</taxon>
        <taxon>Oryzoideae</taxon>
        <taxon>Oryzeae</taxon>
        <taxon>Oryzinae</taxon>
        <taxon>Oryza</taxon>
        <taxon>Oryza meyeriana</taxon>
    </lineage>
</organism>
<dbReference type="SUPFAM" id="SSF56112">
    <property type="entry name" value="Protein kinase-like (PK-like)"/>
    <property type="match status" value="1"/>
</dbReference>
<evidence type="ECO:0000256" key="6">
    <source>
        <dbReference type="ARBA" id="ARBA00022840"/>
    </source>
</evidence>
<dbReference type="Pfam" id="PF07714">
    <property type="entry name" value="PK_Tyr_Ser-Thr"/>
    <property type="match status" value="1"/>
</dbReference>
<keyword evidence="6" id="KW-0067">ATP-binding</keyword>
<proteinExistence type="predicted"/>
<dbReference type="GO" id="GO:0004674">
    <property type="term" value="F:protein serine/threonine kinase activity"/>
    <property type="evidence" value="ECO:0007669"/>
    <property type="project" value="UniProtKB-KW"/>
</dbReference>
<gene>
    <name evidence="11" type="ORF">E2562_011491</name>
</gene>
<reference evidence="11 12" key="1">
    <citation type="submission" date="2019-11" db="EMBL/GenBank/DDBJ databases">
        <title>Whole genome sequence of Oryza granulata.</title>
        <authorList>
            <person name="Li W."/>
        </authorList>
    </citation>
    <scope>NUCLEOTIDE SEQUENCE [LARGE SCALE GENOMIC DNA]</scope>
    <source>
        <strain evidence="12">cv. Menghai</strain>
        <tissue evidence="11">Leaf</tissue>
    </source>
</reference>
<dbReference type="EC" id="2.7.11.1" evidence="1"/>
<dbReference type="AlphaFoldDB" id="A0A6G1D257"/>
<keyword evidence="2" id="KW-0723">Serine/threonine-protein kinase</keyword>
<feature type="compositionally biased region" description="Basic residues" evidence="9">
    <location>
        <begin position="52"/>
        <end position="81"/>
    </location>
</feature>
<evidence type="ECO:0000256" key="1">
    <source>
        <dbReference type="ARBA" id="ARBA00012513"/>
    </source>
</evidence>
<accession>A0A6G1D257</accession>
<evidence type="ECO:0000256" key="2">
    <source>
        <dbReference type="ARBA" id="ARBA00022527"/>
    </source>
</evidence>
<evidence type="ECO:0000259" key="10">
    <source>
        <dbReference type="PROSITE" id="PS50011"/>
    </source>
</evidence>
<keyword evidence="12" id="KW-1185">Reference proteome</keyword>
<evidence type="ECO:0000313" key="12">
    <source>
        <dbReference type="Proteomes" id="UP000479710"/>
    </source>
</evidence>
<evidence type="ECO:0000256" key="5">
    <source>
        <dbReference type="ARBA" id="ARBA00022777"/>
    </source>
</evidence>
<comment type="catalytic activity">
    <reaction evidence="7">
        <text>L-threonyl-[protein] + ATP = O-phospho-L-threonyl-[protein] + ADP + H(+)</text>
        <dbReference type="Rhea" id="RHEA:46608"/>
        <dbReference type="Rhea" id="RHEA-COMP:11060"/>
        <dbReference type="Rhea" id="RHEA-COMP:11605"/>
        <dbReference type="ChEBI" id="CHEBI:15378"/>
        <dbReference type="ChEBI" id="CHEBI:30013"/>
        <dbReference type="ChEBI" id="CHEBI:30616"/>
        <dbReference type="ChEBI" id="CHEBI:61977"/>
        <dbReference type="ChEBI" id="CHEBI:456216"/>
        <dbReference type="EC" id="2.7.11.1"/>
    </reaction>
</comment>
<dbReference type="OrthoDB" id="432483at2759"/>